<comment type="subcellular location">
    <subcellularLocation>
        <location evidence="1">Nucleus</location>
    </subcellularLocation>
</comment>
<feature type="region of interest" description="Disordered" evidence="8">
    <location>
        <begin position="690"/>
        <end position="713"/>
    </location>
</feature>
<dbReference type="Pfam" id="PF02732">
    <property type="entry name" value="ERCC4"/>
    <property type="match status" value="1"/>
</dbReference>
<dbReference type="Pfam" id="PF16783">
    <property type="entry name" value="FANCM-MHF_bd"/>
    <property type="match status" value="1"/>
</dbReference>
<keyword evidence="7" id="KW-0539">Nucleus</keyword>
<feature type="compositionally biased region" description="Basic and acidic residues" evidence="8">
    <location>
        <begin position="1238"/>
        <end position="1252"/>
    </location>
</feature>
<dbReference type="InterPro" id="IPR011335">
    <property type="entry name" value="Restrct_endonuc-II-like"/>
</dbReference>
<keyword evidence="12" id="KW-1185">Reference proteome</keyword>
<evidence type="ECO:0000259" key="10">
    <source>
        <dbReference type="PROSITE" id="PS51194"/>
    </source>
</evidence>
<feature type="compositionally biased region" description="Basic residues" evidence="8">
    <location>
        <begin position="1"/>
        <end position="10"/>
    </location>
</feature>
<dbReference type="Proteomes" id="UP001642483">
    <property type="component" value="Unassembled WGS sequence"/>
</dbReference>
<evidence type="ECO:0000256" key="1">
    <source>
        <dbReference type="ARBA" id="ARBA00004123"/>
    </source>
</evidence>
<dbReference type="SUPFAM" id="SSF52980">
    <property type="entry name" value="Restriction endonuclease-like"/>
    <property type="match status" value="1"/>
</dbReference>
<evidence type="ECO:0000256" key="8">
    <source>
        <dbReference type="SAM" id="MobiDB-lite"/>
    </source>
</evidence>
<sequence length="2137" mass="240203">MPKPLLRKTQKTLFESWKKKDPENPKLEKKNICGPFPASSNFNAKPQQSKRNQQCLDVINISEDEIGDEDLLSATVALERTLNDRQKPSSTVIEDIPGFDKFSGNLWIYPTNYPVREYQYFIVKTALFKNTLVALPTGLGKTFIAAVVMYNFYRWYPQGKVVFMAPTKPLVAQQIDACYNIMGIPMEDQTQITGATMASNRRSELWNSKRVFFVTPQVINNDLTRGVCPATEIKCLVVDEAHKALGNHAYCQVVQQLLAHTRDFRVLALSATPGSDLKTVQQVITNLLISHIELRSEEAVDIQQYTHSRNIEKFVVKLTDKILKMKEKYLSVIQMFINCLVNNKVIFNKDAAYFSKYALLMARDQYRKDPPTGLSRNTMGTVEGTFAILISLYHGLELLVQHGLKSFFIFLKGLMEGEKGNVRAKTSLHANESFREIYNELIDLFGSSPGSVVLLTQTAGTQYSKKAHSDVVARPYVYSHPKMQKLEEVVLNHFQKARTASEQGTGIETRVMVFCQYRDTVREITELLQMHRPLVRPMQFVGHAPSTNPKDDAKSGTKCNRRFTQKDQLMVVSKFRSGDYNTLVSTCVGEEGLDIGDVDLIICFDSHKSPIRLVQRMGRTGRKRKGKIVMLVTEGKEERDYNSSLASRRSIHKAILGAGKTLHYYPHNPAMIPRGLMPQCHKMFMTVATKPNKEKKKPTKQTKKETPGTSKDVSVMLKKKWDSTFLNKQQMENYRKNLQLTQEESKQLKKLPVSGMCLYLQKDQWGQTASQTNLSLNEWLPWQTRLQQTKYIEHSTRTKTFAELLEVSEVIKQSNQETFEKNLAPLFGAMVDTEQSTVVKAGISKYLKSLEKKQKLKSQKRKKEELFIISDDEVNCVGDNSIDLPAFDLTDDADELNNEMTSNVVIHKDDNTCPSFKQSDVKSTTDEKRICGDGSQICKEMEIKYNCKSCDSTSKKNEQCLELQLDNSNFNSNTENFAKTLFQKDSLSSFSANLPALCVTPTQTEGGSKFDFDCASKNQSESDSDPKSVSPLMESIAFDYSDDSDSKNTKTAKPTCFKLWDAQGTDKARKGSIELKSEEDLDTKIPKKESLDFFENNSASVTTDEGLCGRQVDETKLDKTTSFSISDMDEIPNDEAEQFKDDIELPIRLTHAHQSLSLNKEDKSIKPNCNMYAAQVEPAISTVMSPRPINVEPFDMSADMFAPEFDLDFDLGCGTPLAEKKMESKSNNDDSTANNTCNKHEPTAIKGSDSKDATVTHIRQTSALANCDEPTIPPILTTTEDTIASISISQTNRKENRTIFAELNANVANSNIPFASVKPQVISPSNREKSNDTSTTSNTTRSGNELSNSEKKFKLHVKRRRVLFSEPADCSLIQDEDDDFADFQTKPLLKRRRLEQSIWKDVSSDCDSIHSPIAATKRRARMVISSPGVKLHAQRDIQGQEANNEIEDSFKMQTSLVADSPVFKKRGNKLHIQSLKESPGLMTDLNCNMGASAFLKHSTPKVFLSGKNESLAEKRVPVSTTSLKSSKTNKQVKSRRPFIFDEAEVSTDGAVISSDEECDDDVTDEEMLAFVNDATQLTQHVNDHDSVPNEEAMYLQSIKSPFNKQSATGRYRLAYDVGRNVDVFSQVPEQDVSDYLEDSFCVVGEEEEHDTEIGEITMLGTQEFNLEESETRPRTRGQVKSRQINECNSGKVRKSATESKKRRRIICDEESDANNTETDANGSDALVINFCSPVEKILETSNQETSTNDIPGTSSRKVCEICGGVITSKGWLCKNCVDVMKQSKEEHKQIIKSEEKTLKTKQVPPVKVRLPATLRMTREERLKKSREKQLEFRKRQGQRRNSLHQNFAIKQQPSNNTDQHNSTPPDIDIGPAINKKLLFAESSPNLERHGLNKTTTHNTIVTSSNSPKFKPSEKLLILVDSREVNSGSVQLVQALRTKHNINVVVASLRGSSFAVSKRAAVIRKTTDDISTVSKKINIAAQMQKVCSYFRKVYLIVEKNRVKKGWVNKTSASHSANFTSNLVSISHGNVRVLHSNDQEQSAYLLQSLAMREYHAGHGIEGLMVQSASKHQQMISIYSNIPGITFISACYLAGTFKSLKAVLFSSADELSNKAAMTEQAARNLLKFLCKKFDVQMTPL</sequence>
<dbReference type="InterPro" id="IPR006166">
    <property type="entry name" value="ERCC4_domain"/>
</dbReference>
<feature type="region of interest" description="Disordered" evidence="8">
    <location>
        <begin position="1820"/>
        <end position="1870"/>
    </location>
</feature>
<reference evidence="11 12" key="1">
    <citation type="submission" date="2024-02" db="EMBL/GenBank/DDBJ databases">
        <authorList>
            <person name="Daric V."/>
            <person name="Darras S."/>
        </authorList>
    </citation>
    <scope>NUCLEOTIDE SEQUENCE [LARGE SCALE GENOMIC DNA]</scope>
</reference>
<gene>
    <name evidence="11" type="ORF">CVLEPA_LOCUS24975</name>
</gene>
<dbReference type="CDD" id="cd12091">
    <property type="entry name" value="FANCM_ID"/>
    <property type="match status" value="1"/>
</dbReference>
<dbReference type="SMART" id="SM00490">
    <property type="entry name" value="HELICc"/>
    <property type="match status" value="1"/>
</dbReference>
<proteinExistence type="inferred from homology"/>
<dbReference type="Gene3D" id="3.40.50.300">
    <property type="entry name" value="P-loop containing nucleotide triphosphate hydrolases"/>
    <property type="match status" value="2"/>
</dbReference>
<dbReference type="PANTHER" id="PTHR14025:SF20">
    <property type="entry name" value="FANCONI ANEMIA GROUP M PROTEIN"/>
    <property type="match status" value="1"/>
</dbReference>
<evidence type="ECO:0000259" key="9">
    <source>
        <dbReference type="PROSITE" id="PS51192"/>
    </source>
</evidence>
<evidence type="ECO:0000256" key="2">
    <source>
        <dbReference type="ARBA" id="ARBA00009889"/>
    </source>
</evidence>
<keyword evidence="5" id="KW-0347">Helicase</keyword>
<evidence type="ECO:0000256" key="7">
    <source>
        <dbReference type="ARBA" id="ARBA00023242"/>
    </source>
</evidence>
<dbReference type="EMBL" id="CAWYQH010000130">
    <property type="protein sequence ID" value="CAK8692249.1"/>
    <property type="molecule type" value="Genomic_DNA"/>
</dbReference>
<dbReference type="SMART" id="SM00891">
    <property type="entry name" value="ERCC4"/>
    <property type="match status" value="1"/>
</dbReference>
<feature type="compositionally biased region" description="Polar residues" evidence="8">
    <location>
        <begin position="1843"/>
        <end position="1864"/>
    </location>
</feature>
<keyword evidence="6" id="KW-0067">ATP-binding</keyword>
<evidence type="ECO:0000256" key="4">
    <source>
        <dbReference type="ARBA" id="ARBA00022801"/>
    </source>
</evidence>
<dbReference type="SUPFAM" id="SSF52540">
    <property type="entry name" value="P-loop containing nucleoside triphosphate hydrolases"/>
    <property type="match status" value="1"/>
</dbReference>
<accession>A0ABP0GNL0</accession>
<dbReference type="InterPro" id="IPR011545">
    <property type="entry name" value="DEAD/DEAH_box_helicase_dom"/>
</dbReference>
<dbReference type="PROSITE" id="PS51192">
    <property type="entry name" value="HELICASE_ATP_BIND_1"/>
    <property type="match status" value="1"/>
</dbReference>
<dbReference type="InterPro" id="IPR039686">
    <property type="entry name" value="FANCM/Mph1-like_ID"/>
</dbReference>
<dbReference type="SMART" id="SM00487">
    <property type="entry name" value="DEXDc"/>
    <property type="match status" value="1"/>
</dbReference>
<feature type="region of interest" description="Disordered" evidence="8">
    <location>
        <begin position="1221"/>
        <end position="1252"/>
    </location>
</feature>
<dbReference type="InterPro" id="IPR027417">
    <property type="entry name" value="P-loop_NTPase"/>
</dbReference>
<dbReference type="InterPro" id="IPR044749">
    <property type="entry name" value="FANCM_DEXDc"/>
</dbReference>
<dbReference type="Gene3D" id="3.40.50.10130">
    <property type="match status" value="1"/>
</dbReference>
<evidence type="ECO:0000256" key="3">
    <source>
        <dbReference type="ARBA" id="ARBA00022741"/>
    </source>
</evidence>
<dbReference type="InterPro" id="IPR031879">
    <property type="entry name" value="FANCM-MHF-bd"/>
</dbReference>
<dbReference type="Pfam" id="PF00271">
    <property type="entry name" value="Helicase_C"/>
    <property type="match status" value="1"/>
</dbReference>
<dbReference type="SUPFAM" id="SSF47781">
    <property type="entry name" value="RuvA domain 2-like"/>
    <property type="match status" value="1"/>
</dbReference>
<organism evidence="11 12">
    <name type="scientific">Clavelina lepadiformis</name>
    <name type="common">Light-bulb sea squirt</name>
    <name type="synonym">Ascidia lepadiformis</name>
    <dbReference type="NCBI Taxonomy" id="159417"/>
    <lineage>
        <taxon>Eukaryota</taxon>
        <taxon>Metazoa</taxon>
        <taxon>Chordata</taxon>
        <taxon>Tunicata</taxon>
        <taxon>Ascidiacea</taxon>
        <taxon>Aplousobranchia</taxon>
        <taxon>Clavelinidae</taxon>
        <taxon>Clavelina</taxon>
    </lineage>
</organism>
<dbReference type="CDD" id="cd18033">
    <property type="entry name" value="DEXDc_FANCM"/>
    <property type="match status" value="1"/>
</dbReference>
<feature type="region of interest" description="Disordered" evidence="8">
    <location>
        <begin position="1"/>
        <end position="33"/>
    </location>
</feature>
<feature type="compositionally biased region" description="Basic and acidic residues" evidence="8">
    <location>
        <begin position="1820"/>
        <end position="1834"/>
    </location>
</feature>
<protein>
    <recommendedName>
        <fullName evidence="13">Fanconi anemia group M protein</fullName>
    </recommendedName>
</protein>
<evidence type="ECO:0000313" key="11">
    <source>
        <dbReference type="EMBL" id="CAK8692249.1"/>
    </source>
</evidence>
<evidence type="ECO:0000313" key="12">
    <source>
        <dbReference type="Proteomes" id="UP001642483"/>
    </source>
</evidence>
<dbReference type="PROSITE" id="PS51194">
    <property type="entry name" value="HELICASE_CTER"/>
    <property type="match status" value="1"/>
</dbReference>
<evidence type="ECO:0008006" key="13">
    <source>
        <dbReference type="Google" id="ProtNLM"/>
    </source>
</evidence>
<dbReference type="InterPro" id="IPR001650">
    <property type="entry name" value="Helicase_C-like"/>
</dbReference>
<comment type="similarity">
    <text evidence="2">Belongs to the DEAD box helicase family. DEAH subfamily. FANCM sub-subfamily.</text>
</comment>
<feature type="compositionally biased region" description="Basic and acidic residues" evidence="8">
    <location>
        <begin position="16"/>
        <end position="31"/>
    </location>
</feature>
<feature type="region of interest" description="Disordered" evidence="8">
    <location>
        <begin position="1666"/>
        <end position="1696"/>
    </location>
</feature>
<dbReference type="InterPro" id="IPR014001">
    <property type="entry name" value="Helicase_ATP-bd"/>
</dbReference>
<name>A0ABP0GNL0_CLALP</name>
<evidence type="ECO:0000256" key="5">
    <source>
        <dbReference type="ARBA" id="ARBA00022806"/>
    </source>
</evidence>
<feature type="region of interest" description="Disordered" evidence="8">
    <location>
        <begin position="1318"/>
        <end position="1348"/>
    </location>
</feature>
<dbReference type="Pfam" id="PF00270">
    <property type="entry name" value="DEAD"/>
    <property type="match status" value="1"/>
</dbReference>
<dbReference type="Gene3D" id="1.20.1320.20">
    <property type="entry name" value="hef helicase domain"/>
    <property type="match status" value="1"/>
</dbReference>
<feature type="domain" description="Helicase C-terminal" evidence="10">
    <location>
        <begin position="485"/>
        <end position="670"/>
    </location>
</feature>
<dbReference type="CDD" id="cd18801">
    <property type="entry name" value="SF2_C_FANCM_Hef"/>
    <property type="match status" value="1"/>
</dbReference>
<feature type="compositionally biased region" description="Low complexity" evidence="8">
    <location>
        <begin position="1332"/>
        <end position="1344"/>
    </location>
</feature>
<dbReference type="PANTHER" id="PTHR14025">
    <property type="entry name" value="FANCONI ANEMIA GROUP M FANCM FAMILY MEMBER"/>
    <property type="match status" value="1"/>
</dbReference>
<comment type="caution">
    <text evidence="11">The sequence shown here is derived from an EMBL/GenBank/DDBJ whole genome shotgun (WGS) entry which is preliminary data.</text>
</comment>
<feature type="domain" description="Helicase ATP-binding" evidence="9">
    <location>
        <begin position="122"/>
        <end position="291"/>
    </location>
</feature>
<dbReference type="InterPro" id="IPR010994">
    <property type="entry name" value="RuvA_2-like"/>
</dbReference>
<evidence type="ECO:0000256" key="6">
    <source>
        <dbReference type="ARBA" id="ARBA00022840"/>
    </source>
</evidence>
<keyword evidence="3" id="KW-0547">Nucleotide-binding</keyword>
<keyword evidence="4" id="KW-0378">Hydrolase</keyword>
<dbReference type="Gene3D" id="1.10.150.20">
    <property type="entry name" value="5' to 3' exonuclease, C-terminal subdomain"/>
    <property type="match status" value="1"/>
</dbReference>